<proteinExistence type="predicted"/>
<dbReference type="Proteomes" id="UP000683925">
    <property type="component" value="Unassembled WGS sequence"/>
</dbReference>
<name>A0A8S1T571_PAROT</name>
<sequence>MFTFTVSAIIKGQIIKSSKVTNQIGPIKFLSKLSQLKFVQMQLQN</sequence>
<evidence type="ECO:0000313" key="1">
    <source>
        <dbReference type="EMBL" id="CAD8147393.1"/>
    </source>
</evidence>
<accession>A0A8S1T571</accession>
<dbReference type="EMBL" id="CAJJDP010000019">
    <property type="protein sequence ID" value="CAD8147393.1"/>
    <property type="molecule type" value="Genomic_DNA"/>
</dbReference>
<evidence type="ECO:0000313" key="2">
    <source>
        <dbReference type="Proteomes" id="UP000683925"/>
    </source>
</evidence>
<dbReference type="AlphaFoldDB" id="A0A8S1T571"/>
<gene>
    <name evidence="1" type="ORF">POCTA_138.1.T0190413</name>
</gene>
<organism evidence="1 2">
    <name type="scientific">Paramecium octaurelia</name>
    <dbReference type="NCBI Taxonomy" id="43137"/>
    <lineage>
        <taxon>Eukaryota</taxon>
        <taxon>Sar</taxon>
        <taxon>Alveolata</taxon>
        <taxon>Ciliophora</taxon>
        <taxon>Intramacronucleata</taxon>
        <taxon>Oligohymenophorea</taxon>
        <taxon>Peniculida</taxon>
        <taxon>Parameciidae</taxon>
        <taxon>Paramecium</taxon>
    </lineage>
</organism>
<keyword evidence="2" id="KW-1185">Reference proteome</keyword>
<comment type="caution">
    <text evidence="1">The sequence shown here is derived from an EMBL/GenBank/DDBJ whole genome shotgun (WGS) entry which is preliminary data.</text>
</comment>
<reference evidence="1" key="1">
    <citation type="submission" date="2021-01" db="EMBL/GenBank/DDBJ databases">
        <authorList>
            <consortium name="Genoscope - CEA"/>
            <person name="William W."/>
        </authorList>
    </citation>
    <scope>NUCLEOTIDE SEQUENCE</scope>
</reference>
<protein>
    <submittedName>
        <fullName evidence="1">Uncharacterized protein</fullName>
    </submittedName>
</protein>